<dbReference type="EMBL" id="BGZK01000058">
    <property type="protein sequence ID" value="GBP13626.1"/>
    <property type="molecule type" value="Genomic_DNA"/>
</dbReference>
<keyword evidence="2" id="KW-1185">Reference proteome</keyword>
<reference evidence="1 2" key="1">
    <citation type="journal article" date="2019" name="Commun. Biol.">
        <title>The bagworm genome reveals a unique fibroin gene that provides high tensile strength.</title>
        <authorList>
            <person name="Kono N."/>
            <person name="Nakamura H."/>
            <person name="Ohtoshi R."/>
            <person name="Tomita M."/>
            <person name="Numata K."/>
            <person name="Arakawa K."/>
        </authorList>
    </citation>
    <scope>NUCLEOTIDE SEQUENCE [LARGE SCALE GENOMIC DNA]</scope>
</reference>
<name>A0A4C1THF0_EUMVA</name>
<dbReference type="Proteomes" id="UP000299102">
    <property type="component" value="Unassembled WGS sequence"/>
</dbReference>
<gene>
    <name evidence="1" type="ORF">EVAR_6964_1</name>
</gene>
<comment type="caution">
    <text evidence="1">The sequence shown here is derived from an EMBL/GenBank/DDBJ whole genome shotgun (WGS) entry which is preliminary data.</text>
</comment>
<accession>A0A4C1THF0</accession>
<protein>
    <submittedName>
        <fullName evidence="1">Uncharacterized protein</fullName>
    </submittedName>
</protein>
<evidence type="ECO:0000313" key="2">
    <source>
        <dbReference type="Proteomes" id="UP000299102"/>
    </source>
</evidence>
<organism evidence="1 2">
    <name type="scientific">Eumeta variegata</name>
    <name type="common">Bagworm moth</name>
    <name type="synonym">Eumeta japonica</name>
    <dbReference type="NCBI Taxonomy" id="151549"/>
    <lineage>
        <taxon>Eukaryota</taxon>
        <taxon>Metazoa</taxon>
        <taxon>Ecdysozoa</taxon>
        <taxon>Arthropoda</taxon>
        <taxon>Hexapoda</taxon>
        <taxon>Insecta</taxon>
        <taxon>Pterygota</taxon>
        <taxon>Neoptera</taxon>
        <taxon>Endopterygota</taxon>
        <taxon>Lepidoptera</taxon>
        <taxon>Glossata</taxon>
        <taxon>Ditrysia</taxon>
        <taxon>Tineoidea</taxon>
        <taxon>Psychidae</taxon>
        <taxon>Oiketicinae</taxon>
        <taxon>Eumeta</taxon>
    </lineage>
</organism>
<evidence type="ECO:0000313" key="1">
    <source>
        <dbReference type="EMBL" id="GBP13626.1"/>
    </source>
</evidence>
<dbReference type="AlphaFoldDB" id="A0A4C1THF0"/>
<sequence>MQRHRYVGHEYGEREQAPFKRKWKSIVITNTSGTVIEDLCFRRPCGSDRVKTTSAEGARRRARRDVTLTSPRCRLDSIVLSWHNRSAVSIVTRSVARGGRRGRRAPGATRLAVTPEFIELQILLHKK</sequence>
<proteinExistence type="predicted"/>